<feature type="compositionally biased region" description="Pro residues" evidence="3">
    <location>
        <begin position="198"/>
        <end position="210"/>
    </location>
</feature>
<evidence type="ECO:0000256" key="3">
    <source>
        <dbReference type="SAM" id="MobiDB-lite"/>
    </source>
</evidence>
<evidence type="ECO:0000313" key="5">
    <source>
        <dbReference type="EMBL" id="GMI28284.1"/>
    </source>
</evidence>
<dbReference type="CDD" id="cd16074">
    <property type="entry name" value="OCRE"/>
    <property type="match status" value="1"/>
</dbReference>
<dbReference type="EMBL" id="BRYB01000350">
    <property type="protein sequence ID" value="GMI28284.1"/>
    <property type="molecule type" value="Genomic_DNA"/>
</dbReference>
<dbReference type="PANTHER" id="PTHR13948">
    <property type="entry name" value="RNA-BINDING PROTEIN"/>
    <property type="match status" value="1"/>
</dbReference>
<evidence type="ECO:0000259" key="4">
    <source>
        <dbReference type="Pfam" id="PF17780"/>
    </source>
</evidence>
<sequence>MSGSPRSRSASPSSDAADALPAGAGSALVVRNLDQVTVRMLEECFSRFDPLAVSYHPPNAPSPNDALVSFAAPGAAGEALAQLTYDPRDPPFVRVANNLVDRDLLLELFEPAGAPPGEPPKKSRWPPPFPEAGAAYVFDAASGFFYEPGKGFFYDPKTGMYCEAATGTYYSHRPGSHPPYAAVASAAAAPPAAAASSLPPPAAAPAPQPKPGKVAMKLKVSKKARAAKPPPPSRAPPPPPAPPGPGPGKEEPASGRVRSQLDAWGGRQRELAQPEGGEAPPPAAAEKPAPAKAADKLVCLLCRRKFKTGEQLSRHEEKSELHKENLLKRAAGEGGYRDRNRERKEMEQAKAEKAAAAAPPPARAPAPPRPAPDLGAAMLRKMGYGESDARAAAENPALSSLRKDWDRIDGELGR</sequence>
<feature type="compositionally biased region" description="Low complexity" evidence="3">
    <location>
        <begin position="274"/>
        <end position="292"/>
    </location>
</feature>
<dbReference type="Pfam" id="PF17780">
    <property type="entry name" value="OCRE"/>
    <property type="match status" value="1"/>
</dbReference>
<evidence type="ECO:0000256" key="2">
    <source>
        <dbReference type="ARBA" id="ARBA00023242"/>
    </source>
</evidence>
<feature type="compositionally biased region" description="Pro residues" evidence="3">
    <location>
        <begin position="228"/>
        <end position="246"/>
    </location>
</feature>
<feature type="compositionally biased region" description="Basic and acidic residues" evidence="3">
    <location>
        <begin position="312"/>
        <end position="353"/>
    </location>
</feature>
<dbReference type="Proteomes" id="UP001165060">
    <property type="component" value="Unassembled WGS sequence"/>
</dbReference>
<accession>A0ABQ6MLU0</accession>
<feature type="region of interest" description="Disordered" evidence="3">
    <location>
        <begin position="1"/>
        <end position="21"/>
    </location>
</feature>
<feature type="region of interest" description="Disordered" evidence="3">
    <location>
        <begin position="193"/>
        <end position="292"/>
    </location>
</feature>
<feature type="region of interest" description="Disordered" evidence="3">
    <location>
        <begin position="307"/>
        <end position="414"/>
    </location>
</feature>
<evidence type="ECO:0000256" key="1">
    <source>
        <dbReference type="ARBA" id="ARBA00004123"/>
    </source>
</evidence>
<gene>
    <name evidence="5" type="ORF">TeGR_g12919</name>
</gene>
<comment type="caution">
    <text evidence="5">The sequence shown here is derived from an EMBL/GenBank/DDBJ whole genome shotgun (WGS) entry which is preliminary data.</text>
</comment>
<proteinExistence type="predicted"/>
<keyword evidence="6" id="KW-1185">Reference proteome</keyword>
<dbReference type="PANTHER" id="PTHR13948:SF3">
    <property type="entry name" value="FI21118P1"/>
    <property type="match status" value="1"/>
</dbReference>
<evidence type="ECO:0000313" key="6">
    <source>
        <dbReference type="Proteomes" id="UP001165060"/>
    </source>
</evidence>
<comment type="subcellular location">
    <subcellularLocation>
        <location evidence="1">Nucleus</location>
    </subcellularLocation>
</comment>
<feature type="compositionally biased region" description="Pro residues" evidence="3">
    <location>
        <begin position="358"/>
        <end position="371"/>
    </location>
</feature>
<feature type="compositionally biased region" description="Basic and acidic residues" evidence="3">
    <location>
        <begin position="401"/>
        <end position="414"/>
    </location>
</feature>
<reference evidence="5 6" key="1">
    <citation type="journal article" date="2023" name="Commun. Biol.">
        <title>Genome analysis of Parmales, the sister group of diatoms, reveals the evolutionary specialization of diatoms from phago-mixotrophs to photoautotrophs.</title>
        <authorList>
            <person name="Ban H."/>
            <person name="Sato S."/>
            <person name="Yoshikawa S."/>
            <person name="Yamada K."/>
            <person name="Nakamura Y."/>
            <person name="Ichinomiya M."/>
            <person name="Sato N."/>
            <person name="Blanc-Mathieu R."/>
            <person name="Endo H."/>
            <person name="Kuwata A."/>
            <person name="Ogata H."/>
        </authorList>
    </citation>
    <scope>NUCLEOTIDE SEQUENCE [LARGE SCALE GENOMIC DNA]</scope>
</reference>
<feature type="domain" description="OCRE" evidence="4">
    <location>
        <begin position="134"/>
        <end position="172"/>
    </location>
</feature>
<dbReference type="InterPro" id="IPR041591">
    <property type="entry name" value="OCRE"/>
</dbReference>
<name>A0ABQ6MLU0_9STRA</name>
<protein>
    <recommendedName>
        <fullName evidence="4">OCRE domain-containing protein</fullName>
    </recommendedName>
</protein>
<dbReference type="PRINTS" id="PR01217">
    <property type="entry name" value="PRICHEXTENSN"/>
</dbReference>
<keyword evidence="2" id="KW-0539">Nucleus</keyword>
<organism evidence="5 6">
    <name type="scientific">Tetraparma gracilis</name>
    <dbReference type="NCBI Taxonomy" id="2962635"/>
    <lineage>
        <taxon>Eukaryota</taxon>
        <taxon>Sar</taxon>
        <taxon>Stramenopiles</taxon>
        <taxon>Ochrophyta</taxon>
        <taxon>Bolidophyceae</taxon>
        <taxon>Parmales</taxon>
        <taxon>Triparmaceae</taxon>
        <taxon>Tetraparma</taxon>
    </lineage>
</organism>